<name>A0AA97I4Z9_9EURY</name>
<protein>
    <submittedName>
        <fullName evidence="1">Uncharacterized protein</fullName>
    </submittedName>
</protein>
<dbReference type="Proteomes" id="UP001301797">
    <property type="component" value="Chromosome"/>
</dbReference>
<reference evidence="1 2" key="1">
    <citation type="submission" date="2019-09" db="EMBL/GenBank/DDBJ databases">
        <title>The complete genome of Methanoplanus sp. FWC-SCC4.</title>
        <authorList>
            <person name="Chen S.-C."/>
            <person name="Zhou Y.-Z."/>
            <person name="Lai M.-C."/>
        </authorList>
    </citation>
    <scope>NUCLEOTIDE SEQUENCE [LARGE SCALE GENOMIC DNA]</scope>
    <source>
        <strain evidence="1 2">FWC-SCC4</strain>
    </source>
</reference>
<evidence type="ECO:0000313" key="2">
    <source>
        <dbReference type="Proteomes" id="UP001301797"/>
    </source>
</evidence>
<proteinExistence type="predicted"/>
<gene>
    <name evidence="1" type="ORF">F1737_10010</name>
</gene>
<dbReference type="EMBL" id="CP043875">
    <property type="protein sequence ID" value="WOF16994.1"/>
    <property type="molecule type" value="Genomic_DNA"/>
</dbReference>
<keyword evidence="2" id="KW-1185">Reference proteome</keyword>
<dbReference type="RefSeq" id="WP_317136443.1">
    <property type="nucleotide sequence ID" value="NZ_CP043875.1"/>
</dbReference>
<dbReference type="GeneID" id="85230504"/>
<dbReference type="AlphaFoldDB" id="A0AA97I4Z9"/>
<dbReference type="KEGG" id="mefw:F1737_10010"/>
<accession>A0AA97I4Z9</accession>
<sequence>MQGLVDQKIIMEKAEVLFEKCGQGNISGIEKHLISLGFIQMGGDPLMLSFENPEAGLSLNIEIDEEKNVHGYEILPYGEGVKKQEKIRW</sequence>
<evidence type="ECO:0000313" key="1">
    <source>
        <dbReference type="EMBL" id="WOF16994.1"/>
    </source>
</evidence>
<organism evidence="1 2">
    <name type="scientific">Methanochimaera problematica</name>
    <dbReference type="NCBI Taxonomy" id="2609417"/>
    <lineage>
        <taxon>Archaea</taxon>
        <taxon>Methanobacteriati</taxon>
        <taxon>Methanobacteriota</taxon>
        <taxon>Stenosarchaea group</taxon>
        <taxon>Methanomicrobia</taxon>
        <taxon>Methanomicrobiales</taxon>
        <taxon>Methanomicrobiaceae</taxon>
        <taxon>Methanochimaera</taxon>
    </lineage>
</organism>